<feature type="non-terminal residue" evidence="3">
    <location>
        <position position="1"/>
    </location>
</feature>
<feature type="region of interest" description="Disordered" evidence="1">
    <location>
        <begin position="424"/>
        <end position="461"/>
    </location>
</feature>
<keyword evidence="2" id="KW-1185">Reference proteome</keyword>
<evidence type="ECO:0000256" key="1">
    <source>
        <dbReference type="SAM" id="MobiDB-lite"/>
    </source>
</evidence>
<protein>
    <submittedName>
        <fullName evidence="3">Uncharacterized protein LOC103606130</fullName>
    </submittedName>
</protein>
<dbReference type="Proteomes" id="UP000694923">
    <property type="component" value="Unplaced"/>
</dbReference>
<feature type="region of interest" description="Disordered" evidence="1">
    <location>
        <begin position="1"/>
        <end position="133"/>
    </location>
</feature>
<feature type="compositionally biased region" description="Basic and acidic residues" evidence="1">
    <location>
        <begin position="1"/>
        <end position="12"/>
    </location>
</feature>
<sequence>RRQQRPKGELWSHRTWIQSQAGLPPSVSPNELRPKCSLTTCEKRSAESLPARKGHQGATSSRVRAPHPDGAAPQPHWSGRPWRRRLSPGEQGRWGGDLGVRGGPLRTPTLSSCSRARLRAGRDPGGRDGPTQSLGAQARSLLLLQIPRSLHSPRQGWTGSGRSGPCSPQQSPHAMSSGGRHRKSPDIRKSACGRSRGHGLCPQHLQLTPRAVRMRHPCHVFPCDVTGGSLLLEKTAQRPCSRKRRKPVPPPLLLLGNPGELPPPPKIPLSSITANASAHMTWQLTLDPGVEDMDTTPTSTAVIFVLQVVLPEGLKPLRNHSSFICGSQELEENKTKQKSYVSNTFHFLKRTHLVGRYSNFMYYSWLASLICYTPRIDSSPRNLLILTNDFHLQKPETSFLWICGYIYSHCELVFLAKNNAADDNDDNAAADDNRRDNDHSDDDDDDDSDNNNHGQLMGDVKLLKEVHVTPGDGSISDS</sequence>
<gene>
    <name evidence="3" type="primary">LOC103606130</name>
</gene>
<evidence type="ECO:0000313" key="3">
    <source>
        <dbReference type="RefSeq" id="XP_008588943.1"/>
    </source>
</evidence>
<proteinExistence type="predicted"/>
<feature type="compositionally biased region" description="Gly residues" evidence="1">
    <location>
        <begin position="92"/>
        <end position="102"/>
    </location>
</feature>
<feature type="region of interest" description="Disordered" evidence="1">
    <location>
        <begin position="237"/>
        <end position="260"/>
    </location>
</feature>
<feature type="region of interest" description="Disordered" evidence="1">
    <location>
        <begin position="151"/>
        <end position="202"/>
    </location>
</feature>
<feature type="compositionally biased region" description="Acidic residues" evidence="1">
    <location>
        <begin position="439"/>
        <end position="449"/>
    </location>
</feature>
<evidence type="ECO:0000313" key="2">
    <source>
        <dbReference type="Proteomes" id="UP000694923"/>
    </source>
</evidence>
<name>A0ABM0S7V2_GALVR</name>
<organism evidence="2 3">
    <name type="scientific">Galeopterus variegatus</name>
    <name type="common">Malayan flying lemur</name>
    <name type="synonym">Cynocephalus variegatus</name>
    <dbReference type="NCBI Taxonomy" id="482537"/>
    <lineage>
        <taxon>Eukaryota</taxon>
        <taxon>Metazoa</taxon>
        <taxon>Chordata</taxon>
        <taxon>Craniata</taxon>
        <taxon>Vertebrata</taxon>
        <taxon>Euteleostomi</taxon>
        <taxon>Mammalia</taxon>
        <taxon>Eutheria</taxon>
        <taxon>Euarchontoglires</taxon>
        <taxon>Dermoptera</taxon>
        <taxon>Cynocephalidae</taxon>
        <taxon>Galeopterus</taxon>
    </lineage>
</organism>
<dbReference type="GeneID" id="103606130"/>
<accession>A0ABM0S7V2</accession>
<dbReference type="RefSeq" id="XP_008588943.1">
    <property type="nucleotide sequence ID" value="XM_008590721.1"/>
</dbReference>
<reference evidence="3" key="1">
    <citation type="submission" date="2025-08" db="UniProtKB">
        <authorList>
            <consortium name="RefSeq"/>
        </authorList>
    </citation>
    <scope>IDENTIFICATION</scope>
</reference>